<dbReference type="AlphaFoldDB" id="A0A1G8NHY5"/>
<protein>
    <submittedName>
        <fullName evidence="4">Hpt domain-containing protein</fullName>
    </submittedName>
</protein>
<keyword evidence="5" id="KW-1185">Reference proteome</keyword>
<evidence type="ECO:0000313" key="5">
    <source>
        <dbReference type="Proteomes" id="UP000199093"/>
    </source>
</evidence>
<reference evidence="4 5" key="1">
    <citation type="submission" date="2016-10" db="EMBL/GenBank/DDBJ databases">
        <authorList>
            <person name="de Groot N.N."/>
        </authorList>
    </citation>
    <scope>NUCLEOTIDE SEQUENCE [LARGE SCALE GENOMIC DNA]</scope>
    <source>
        <strain evidence="4 5">DSM 26424</strain>
    </source>
</reference>
<evidence type="ECO:0000256" key="1">
    <source>
        <dbReference type="ARBA" id="ARBA00023012"/>
    </source>
</evidence>
<evidence type="ECO:0000256" key="2">
    <source>
        <dbReference type="PROSITE-ProRule" id="PRU00110"/>
    </source>
</evidence>
<dbReference type="PROSITE" id="PS50894">
    <property type="entry name" value="HPT"/>
    <property type="match status" value="1"/>
</dbReference>
<dbReference type="RefSeq" id="WP_089847535.1">
    <property type="nucleotide sequence ID" value="NZ_FNEJ01000010.1"/>
</dbReference>
<accession>A0A1G8NHY5</accession>
<feature type="domain" description="HPt" evidence="3">
    <location>
        <begin position="15"/>
        <end position="109"/>
    </location>
</feature>
<evidence type="ECO:0000313" key="4">
    <source>
        <dbReference type="EMBL" id="SDI79120.1"/>
    </source>
</evidence>
<dbReference type="GO" id="GO:0000160">
    <property type="term" value="P:phosphorelay signal transduction system"/>
    <property type="evidence" value="ECO:0007669"/>
    <property type="project" value="UniProtKB-KW"/>
</dbReference>
<keyword evidence="1" id="KW-0902">Two-component regulatory system</keyword>
<name>A0A1G8NHY5_9RHOB</name>
<evidence type="ECO:0000259" key="3">
    <source>
        <dbReference type="PROSITE" id="PS50894"/>
    </source>
</evidence>
<organism evidence="4 5">
    <name type="scientific">Salipiger marinus</name>
    <dbReference type="NCBI Taxonomy" id="555512"/>
    <lineage>
        <taxon>Bacteria</taxon>
        <taxon>Pseudomonadati</taxon>
        <taxon>Pseudomonadota</taxon>
        <taxon>Alphaproteobacteria</taxon>
        <taxon>Rhodobacterales</taxon>
        <taxon>Roseobacteraceae</taxon>
        <taxon>Salipiger</taxon>
    </lineage>
</organism>
<dbReference type="OrthoDB" id="7867809at2"/>
<dbReference type="EMBL" id="FNEJ01000010">
    <property type="protein sequence ID" value="SDI79120.1"/>
    <property type="molecule type" value="Genomic_DNA"/>
</dbReference>
<sequence>MIDWHRVTELRREIGPDDFEEVVQLFMTEVEATLAQLPLLQAQPESLAAALHFLKGSALNLGFRALSELCSTGEQAAAAAMAVDVPEILAAYARSKAHFLTDLPQHLAA</sequence>
<dbReference type="GO" id="GO:0004672">
    <property type="term" value="F:protein kinase activity"/>
    <property type="evidence" value="ECO:0007669"/>
    <property type="project" value="UniProtKB-ARBA"/>
</dbReference>
<dbReference type="Proteomes" id="UP000199093">
    <property type="component" value="Unassembled WGS sequence"/>
</dbReference>
<dbReference type="SUPFAM" id="SSF47226">
    <property type="entry name" value="Histidine-containing phosphotransfer domain, HPT domain"/>
    <property type="match status" value="1"/>
</dbReference>
<gene>
    <name evidence="4" type="ORF">SAMN04487993_101047</name>
</gene>
<dbReference type="Gene3D" id="1.20.120.160">
    <property type="entry name" value="HPT domain"/>
    <property type="match status" value="1"/>
</dbReference>
<dbReference type="STRING" id="555512.SAMN04487993_101047"/>
<keyword evidence="2" id="KW-0597">Phosphoprotein</keyword>
<feature type="modified residue" description="Phosphohistidine" evidence="2">
    <location>
        <position position="52"/>
    </location>
</feature>
<dbReference type="InterPro" id="IPR036641">
    <property type="entry name" value="HPT_dom_sf"/>
</dbReference>
<dbReference type="Pfam" id="PF01627">
    <property type="entry name" value="Hpt"/>
    <property type="match status" value="1"/>
</dbReference>
<proteinExistence type="predicted"/>
<dbReference type="InterPro" id="IPR008207">
    <property type="entry name" value="Sig_transdc_His_kin_Hpt_dom"/>
</dbReference>